<evidence type="ECO:0000259" key="1">
    <source>
        <dbReference type="Pfam" id="PF12705"/>
    </source>
</evidence>
<dbReference type="InterPro" id="IPR011604">
    <property type="entry name" value="PDDEXK-like_dom_sf"/>
</dbReference>
<reference evidence="2 3" key="1">
    <citation type="submission" date="2020-10" db="EMBL/GenBank/DDBJ databases">
        <title>Connecting structure to function with the recovery of over 1000 high-quality activated sludge metagenome-assembled genomes encoding full-length rRNA genes using long-read sequencing.</title>
        <authorList>
            <person name="Singleton C.M."/>
            <person name="Petriglieri F."/>
            <person name="Kristensen J.M."/>
            <person name="Kirkegaard R.H."/>
            <person name="Michaelsen T.Y."/>
            <person name="Andersen M.H."/>
            <person name="Karst S.M."/>
            <person name="Dueholm M.S."/>
            <person name="Nielsen P.H."/>
            <person name="Albertsen M."/>
        </authorList>
    </citation>
    <scope>NUCLEOTIDE SEQUENCE [LARGE SCALE GENOMIC DNA]</scope>
    <source>
        <strain evidence="2">EsbW_18-Q3-R4-48_BATAC.463</strain>
    </source>
</reference>
<dbReference type="InterPro" id="IPR038726">
    <property type="entry name" value="PDDEXK_AddAB-type"/>
</dbReference>
<comment type="caution">
    <text evidence="2">The sequence shown here is derived from an EMBL/GenBank/DDBJ whole genome shotgun (WGS) entry which is preliminary data.</text>
</comment>
<evidence type="ECO:0000313" key="2">
    <source>
        <dbReference type="EMBL" id="MBK7415221.1"/>
    </source>
</evidence>
<dbReference type="EMBL" id="JADJMS010000017">
    <property type="protein sequence ID" value="MBK7415221.1"/>
    <property type="molecule type" value="Genomic_DNA"/>
</dbReference>
<sequence>MNRPLILCATARLAQTLRGAAPDGVQVWQTPPALTLAQWLAQLADEALLCGLASLPQALDPFAERLLWEQVISAAMTPGDSPLFDIQGMAASAGDAHALMRQWNLTFNGDDCSDEARLFLTWQSEFLRRCQAGQWVDLLGQQLTVIGLIECGQLQIPLEIQFAGFDRDSPLETRLKKALRQRGVAVSDLPTGLSVVCNDVQVQAYTDPQAECEALAEWVAERLAANPAQRLGVVVPDLAGARDRLAFALEDKLHPALIRPAAAEVSRSFNLSLGRPLVDQLVVQTALELLALATGGKVEQGRLGALLNSPCWSAGVSEADGRAQLDAAMRSELSYFTRIPHLLRLGNRLAEGGQICCAQTLADLTALQAAAEATGGRKRSLADWATHFREWLKAAAWPGERSLSSHEFQARRAFLETLDSLAALDAVLGKVSQQEAWRRLSQLCRQRVFQPETRGQPSIQVLGVLESAGLSFDALWVVGVSDDVWPPAPRPNPLLPPELLRAEDVAHASAEVELDFANRVQTRLLRSAPQIIFSHARGDGARLLRASPLLAGISLSDGAAPKPNSLAWQMAEAAAATGSEMEGVADALAPAVAEGEKVSGGTWLLRAQAICPAWGYFQFRLGAEAIEQAVEGLDPRARGTLVHGALEAFWRVTQDSETLHGYSESGLPQAISAAVAQAIADFEQQRHQPMPARFRQLENSRLERLLGLWLALEKQREVAFSVVACEQEAMVEIEKIRVKMFVDRIDQLADGRRVIIDYKTGATIDTKNWASERITEPQLPIYAALASPEPVAAVVFAKVLADKPAFSGIAEQTDLLPGVRALGDAREKRFDPELFTDWPALIEHWHDRLHAVALEVREGVAGVMVADSSALLYCPVLPLLRLAERQRLLSQQENEQ</sequence>
<gene>
    <name evidence="2" type="ORF">IPJ38_09075</name>
</gene>
<dbReference type="Pfam" id="PF12705">
    <property type="entry name" value="PDDEXK_1"/>
    <property type="match status" value="1"/>
</dbReference>
<feature type="domain" description="PD-(D/E)XK endonuclease-like" evidence="1">
    <location>
        <begin position="611"/>
        <end position="824"/>
    </location>
</feature>
<dbReference type="SUPFAM" id="SSF52540">
    <property type="entry name" value="P-loop containing nucleoside triphosphate hydrolases"/>
    <property type="match status" value="1"/>
</dbReference>
<proteinExistence type="predicted"/>
<dbReference type="InterPro" id="IPR027417">
    <property type="entry name" value="P-loop_NTPase"/>
</dbReference>
<dbReference type="Proteomes" id="UP000739411">
    <property type="component" value="Unassembled WGS sequence"/>
</dbReference>
<dbReference type="NCBIfam" id="TIGR03623">
    <property type="entry name" value="probable DNA repair protein"/>
    <property type="match status" value="1"/>
</dbReference>
<organism evidence="2 3">
    <name type="scientific">Candidatus Dechloromonas phosphorivorans</name>
    <dbReference type="NCBI Taxonomy" id="2899244"/>
    <lineage>
        <taxon>Bacteria</taxon>
        <taxon>Pseudomonadati</taxon>
        <taxon>Pseudomonadota</taxon>
        <taxon>Betaproteobacteria</taxon>
        <taxon>Rhodocyclales</taxon>
        <taxon>Azonexaceae</taxon>
        <taxon>Dechloromonas</taxon>
    </lineage>
</organism>
<evidence type="ECO:0000313" key="3">
    <source>
        <dbReference type="Proteomes" id="UP000739411"/>
    </source>
</evidence>
<protein>
    <submittedName>
        <fullName evidence="2">PD-(D/E)XK nuclease family protein</fullName>
    </submittedName>
</protein>
<dbReference type="InterPro" id="IPR019925">
    <property type="entry name" value="DNA_repair_protein_predicted"/>
</dbReference>
<dbReference type="AlphaFoldDB" id="A0A935MYR7"/>
<accession>A0A935MYR7</accession>
<name>A0A935MYR7_9RHOO</name>
<dbReference type="Gene3D" id="3.90.320.10">
    <property type="match status" value="1"/>
</dbReference>